<dbReference type="AlphaFoldDB" id="A0A4Z0W3U5"/>
<feature type="domain" description="Ketoreductase" evidence="4">
    <location>
        <begin position="7"/>
        <end position="190"/>
    </location>
</feature>
<dbReference type="PANTHER" id="PTHR42901:SF1">
    <property type="entry name" value="ALCOHOL DEHYDROGENASE"/>
    <property type="match status" value="1"/>
</dbReference>
<dbReference type="PIRSF" id="PIRSF000126">
    <property type="entry name" value="11-beta-HSD1"/>
    <property type="match status" value="1"/>
</dbReference>
<dbReference type="PRINTS" id="PR00081">
    <property type="entry name" value="GDHRDH"/>
</dbReference>
<evidence type="ECO:0000256" key="2">
    <source>
        <dbReference type="ARBA" id="ARBA00023002"/>
    </source>
</evidence>
<dbReference type="PANTHER" id="PTHR42901">
    <property type="entry name" value="ALCOHOL DEHYDROGENASE"/>
    <property type="match status" value="1"/>
</dbReference>
<dbReference type="CDD" id="cd05233">
    <property type="entry name" value="SDR_c"/>
    <property type="match status" value="1"/>
</dbReference>
<organism evidence="5 6">
    <name type="scientific">Natronospirillum operosum</name>
    <dbReference type="NCBI Taxonomy" id="2759953"/>
    <lineage>
        <taxon>Bacteria</taxon>
        <taxon>Pseudomonadati</taxon>
        <taxon>Pseudomonadota</taxon>
        <taxon>Gammaproteobacteria</taxon>
        <taxon>Oceanospirillales</taxon>
        <taxon>Natronospirillaceae</taxon>
        <taxon>Natronospirillum</taxon>
    </lineage>
</organism>
<comment type="caution">
    <text evidence="5">The sequence shown here is derived from an EMBL/GenBank/DDBJ whole genome shotgun (WGS) entry which is preliminary data.</text>
</comment>
<dbReference type="InterPro" id="IPR002347">
    <property type="entry name" value="SDR_fam"/>
</dbReference>
<name>A0A4Z0W3U5_9GAMM</name>
<dbReference type="SMART" id="SM00822">
    <property type="entry name" value="PKS_KR"/>
    <property type="match status" value="1"/>
</dbReference>
<protein>
    <submittedName>
        <fullName evidence="5">SDR family NAD(P)-dependent oxidoreductase</fullName>
    </submittedName>
</protein>
<evidence type="ECO:0000313" key="6">
    <source>
        <dbReference type="Proteomes" id="UP000297475"/>
    </source>
</evidence>
<dbReference type="Pfam" id="PF00106">
    <property type="entry name" value="adh_short"/>
    <property type="match status" value="1"/>
</dbReference>
<proteinExistence type="inferred from homology"/>
<keyword evidence="6" id="KW-1185">Reference proteome</keyword>
<evidence type="ECO:0000313" key="5">
    <source>
        <dbReference type="EMBL" id="TGG91808.1"/>
    </source>
</evidence>
<dbReference type="OrthoDB" id="9808814at2"/>
<dbReference type="InterPro" id="IPR020904">
    <property type="entry name" value="Sc_DH/Rdtase_CS"/>
</dbReference>
<dbReference type="Gene3D" id="3.40.50.720">
    <property type="entry name" value="NAD(P)-binding Rossmann-like Domain"/>
    <property type="match status" value="1"/>
</dbReference>
<accession>A0A4Z0W3U5</accession>
<dbReference type="PRINTS" id="PR00080">
    <property type="entry name" value="SDRFAMILY"/>
</dbReference>
<keyword evidence="2" id="KW-0560">Oxidoreductase</keyword>
<sequence length="267" mass="28403">MDTRTLPWAVVTGASSGLGEALARDLAARQHNIVLTARTVDAMERLAGELRELHGVAVHVESLDLSVPGSANTLCERLDKAGIQPDVLVNNAAFGIAGPFIDHDDDRLRAMLQLDIVSVTELTLLLGRRMAQRGHGRILFVGSLAAFQPAPALAAYGAAKAYLLSFAEALHIELAPTVSVTILSPGLMDTGFNTASGYSTPANLRRTILPPAKVAQIGLNALFEGRSGVVAGRINKIMAFSSRLLSRHFSAKTTYRMGQEHTKATNG</sequence>
<dbReference type="SUPFAM" id="SSF51735">
    <property type="entry name" value="NAD(P)-binding Rossmann-fold domains"/>
    <property type="match status" value="1"/>
</dbReference>
<dbReference type="GO" id="GO:0016491">
    <property type="term" value="F:oxidoreductase activity"/>
    <property type="evidence" value="ECO:0007669"/>
    <property type="project" value="UniProtKB-KW"/>
</dbReference>
<dbReference type="InterPro" id="IPR036291">
    <property type="entry name" value="NAD(P)-bd_dom_sf"/>
</dbReference>
<evidence type="ECO:0000259" key="4">
    <source>
        <dbReference type="SMART" id="SM00822"/>
    </source>
</evidence>
<dbReference type="InterPro" id="IPR057326">
    <property type="entry name" value="KR_dom"/>
</dbReference>
<dbReference type="EMBL" id="SRMF01000007">
    <property type="protein sequence ID" value="TGG91808.1"/>
    <property type="molecule type" value="Genomic_DNA"/>
</dbReference>
<comment type="similarity">
    <text evidence="1 3">Belongs to the short-chain dehydrogenases/reductases (SDR) family.</text>
</comment>
<gene>
    <name evidence="5" type="ORF">E4656_15110</name>
</gene>
<dbReference type="PROSITE" id="PS00061">
    <property type="entry name" value="ADH_SHORT"/>
    <property type="match status" value="1"/>
</dbReference>
<reference evidence="5 6" key="1">
    <citation type="submission" date="2019-04" db="EMBL/GenBank/DDBJ databases">
        <title>Natronospirillum operosus gen. nov., sp. nov., a haloalkaliphilic satellite isolated from decaying biomass of laboratory culture of cyanobacterium Geitlerinema sp. and proposal of Natronospirillaceae fam. nov. and Saccharospirillaceae fam. nov.</title>
        <authorList>
            <person name="Kevbrin V."/>
            <person name="Boltyanskaya Y."/>
            <person name="Koziaeva V."/>
            <person name="Grouzdev D.S."/>
            <person name="Park M."/>
            <person name="Cho J."/>
        </authorList>
    </citation>
    <scope>NUCLEOTIDE SEQUENCE [LARGE SCALE GENOMIC DNA]</scope>
    <source>
        <strain evidence="5 6">G-116</strain>
    </source>
</reference>
<dbReference type="Proteomes" id="UP000297475">
    <property type="component" value="Unassembled WGS sequence"/>
</dbReference>
<evidence type="ECO:0000256" key="1">
    <source>
        <dbReference type="ARBA" id="ARBA00006484"/>
    </source>
</evidence>
<evidence type="ECO:0000256" key="3">
    <source>
        <dbReference type="RuleBase" id="RU000363"/>
    </source>
</evidence>